<evidence type="ECO:0000256" key="1">
    <source>
        <dbReference type="SAM" id="MobiDB-lite"/>
    </source>
</evidence>
<comment type="caution">
    <text evidence="2">The sequence shown here is derived from an EMBL/GenBank/DDBJ whole genome shotgun (WGS) entry which is preliminary data.</text>
</comment>
<name>A0ABP9S9D2_9GAMM</name>
<evidence type="ECO:0000313" key="2">
    <source>
        <dbReference type="EMBL" id="GAA5192258.1"/>
    </source>
</evidence>
<dbReference type="PANTHER" id="PTHR17985:SF8">
    <property type="entry name" value="TRANSPORT AND GOLGI ORGANIZATION PROTEIN 2 HOMOLOG"/>
    <property type="match status" value="1"/>
</dbReference>
<gene>
    <name evidence="2" type="ORF">GCM10025772_21040</name>
</gene>
<dbReference type="PANTHER" id="PTHR17985">
    <property type="entry name" value="SER/THR-RICH PROTEIN T10 IN DGCR REGION"/>
    <property type="match status" value="1"/>
</dbReference>
<dbReference type="InterPro" id="IPR008551">
    <property type="entry name" value="TANGO2"/>
</dbReference>
<dbReference type="Pfam" id="PF05742">
    <property type="entry name" value="TANGO2"/>
    <property type="match status" value="1"/>
</dbReference>
<proteinExistence type="predicted"/>
<dbReference type="EMBL" id="BAABLF010000013">
    <property type="protein sequence ID" value="GAA5192258.1"/>
    <property type="molecule type" value="Genomic_DNA"/>
</dbReference>
<evidence type="ECO:0000313" key="3">
    <source>
        <dbReference type="Proteomes" id="UP001501600"/>
    </source>
</evidence>
<sequence>MFVCLVAFRWQPGAPTPLVLLANRDEFYDRPTLPPHRWRKPDGLFAGQDQQAGGTWMAHHPDGRWGLITNYREWPPQSGPSRGQLLLDYLGRPELAPKFLTRIAPRARQFAGFNLLLGDRHGLYYFSNREGCVRTLQPGLYGLSNHLLDTPWPKVQRLKKALAQGLDSGASDGALLALLRDPTAAEDAALPDTGVGLALERRLSPIFIHSPDYGTRTTTLWRQHADGRLDWHVQHFDHQGALGPVRHHRLPTHQGDSLLLTNH</sequence>
<protein>
    <submittedName>
        <fullName evidence="2">NRDE family protein</fullName>
    </submittedName>
</protein>
<accession>A0ABP9S9D2</accession>
<reference evidence="3" key="1">
    <citation type="journal article" date="2019" name="Int. J. Syst. Evol. Microbiol.">
        <title>The Global Catalogue of Microorganisms (GCM) 10K type strain sequencing project: providing services to taxonomists for standard genome sequencing and annotation.</title>
        <authorList>
            <consortium name="The Broad Institute Genomics Platform"/>
            <consortium name="The Broad Institute Genome Sequencing Center for Infectious Disease"/>
            <person name="Wu L."/>
            <person name="Ma J."/>
        </authorList>
    </citation>
    <scope>NUCLEOTIDE SEQUENCE [LARGE SCALE GENOMIC DNA]</scope>
    <source>
        <strain evidence="3">JCM 18720</strain>
    </source>
</reference>
<keyword evidence="3" id="KW-1185">Reference proteome</keyword>
<feature type="region of interest" description="Disordered" evidence="1">
    <location>
        <begin position="243"/>
        <end position="263"/>
    </location>
</feature>
<organism evidence="2 3">
    <name type="scientific">Ferrimonas gelatinilytica</name>
    <dbReference type="NCBI Taxonomy" id="1255257"/>
    <lineage>
        <taxon>Bacteria</taxon>
        <taxon>Pseudomonadati</taxon>
        <taxon>Pseudomonadota</taxon>
        <taxon>Gammaproteobacteria</taxon>
        <taxon>Alteromonadales</taxon>
        <taxon>Ferrimonadaceae</taxon>
        <taxon>Ferrimonas</taxon>
    </lineage>
</organism>
<dbReference type="Proteomes" id="UP001501600">
    <property type="component" value="Unassembled WGS sequence"/>
</dbReference>